<sequence>MIFLTYQEAQNIYHSQYDDNSEVLVGSENEDNISNKSNEDTDNKSDNHNNNNDIRITTLSKKIFNHIEHILGISTTSSVMSTYNLPVPNKPSSNKSILIP</sequence>
<evidence type="ECO:0000313" key="3">
    <source>
        <dbReference type="Proteomes" id="UP000266673"/>
    </source>
</evidence>
<organism evidence="2 3">
    <name type="scientific">Gigaspora rosea</name>
    <dbReference type="NCBI Taxonomy" id="44941"/>
    <lineage>
        <taxon>Eukaryota</taxon>
        <taxon>Fungi</taxon>
        <taxon>Fungi incertae sedis</taxon>
        <taxon>Mucoromycota</taxon>
        <taxon>Glomeromycotina</taxon>
        <taxon>Glomeromycetes</taxon>
        <taxon>Diversisporales</taxon>
        <taxon>Gigasporaceae</taxon>
        <taxon>Gigaspora</taxon>
    </lineage>
</organism>
<evidence type="ECO:0000256" key="1">
    <source>
        <dbReference type="SAM" id="MobiDB-lite"/>
    </source>
</evidence>
<reference evidence="2 3" key="1">
    <citation type="submission" date="2018-06" db="EMBL/GenBank/DDBJ databases">
        <title>Comparative genomics reveals the genomic features of Rhizophagus irregularis, R. cerebriforme, R. diaphanum and Gigaspora rosea, and their symbiotic lifestyle signature.</title>
        <authorList>
            <person name="Morin E."/>
            <person name="San Clemente H."/>
            <person name="Chen E.C.H."/>
            <person name="De La Providencia I."/>
            <person name="Hainaut M."/>
            <person name="Kuo A."/>
            <person name="Kohler A."/>
            <person name="Murat C."/>
            <person name="Tang N."/>
            <person name="Roy S."/>
            <person name="Loubradou J."/>
            <person name="Henrissat B."/>
            <person name="Grigoriev I.V."/>
            <person name="Corradi N."/>
            <person name="Roux C."/>
            <person name="Martin F.M."/>
        </authorList>
    </citation>
    <scope>NUCLEOTIDE SEQUENCE [LARGE SCALE GENOMIC DNA]</scope>
    <source>
        <strain evidence="2 3">DAOM 194757</strain>
    </source>
</reference>
<protein>
    <submittedName>
        <fullName evidence="2">Uncharacterized protein</fullName>
    </submittedName>
</protein>
<evidence type="ECO:0000313" key="2">
    <source>
        <dbReference type="EMBL" id="RIB08384.1"/>
    </source>
</evidence>
<dbReference type="AlphaFoldDB" id="A0A397UDY8"/>
<name>A0A397UDY8_9GLOM</name>
<dbReference type="Proteomes" id="UP000266673">
    <property type="component" value="Unassembled WGS sequence"/>
</dbReference>
<feature type="region of interest" description="Disordered" evidence="1">
    <location>
        <begin position="18"/>
        <end position="52"/>
    </location>
</feature>
<proteinExistence type="predicted"/>
<dbReference type="EMBL" id="QKWP01001516">
    <property type="protein sequence ID" value="RIB08384.1"/>
    <property type="molecule type" value="Genomic_DNA"/>
</dbReference>
<comment type="caution">
    <text evidence="2">The sequence shown here is derived from an EMBL/GenBank/DDBJ whole genome shotgun (WGS) entry which is preliminary data.</text>
</comment>
<keyword evidence="3" id="KW-1185">Reference proteome</keyword>
<feature type="compositionally biased region" description="Basic and acidic residues" evidence="1">
    <location>
        <begin position="37"/>
        <end position="47"/>
    </location>
</feature>
<accession>A0A397UDY8</accession>
<gene>
    <name evidence="2" type="ORF">C2G38_2211814</name>
</gene>